<dbReference type="Gene3D" id="3.40.50.2300">
    <property type="match status" value="1"/>
</dbReference>
<evidence type="ECO:0000313" key="5">
    <source>
        <dbReference type="EMBL" id="OGK01049.1"/>
    </source>
</evidence>
<feature type="domain" description="Response regulatory" evidence="3">
    <location>
        <begin position="8"/>
        <end position="127"/>
    </location>
</feature>
<dbReference type="PANTHER" id="PTHR44591:SF3">
    <property type="entry name" value="RESPONSE REGULATORY DOMAIN-CONTAINING PROTEIN"/>
    <property type="match status" value="1"/>
</dbReference>
<protein>
    <recommendedName>
        <fullName evidence="7">Response regulatory domain-containing protein</fullName>
    </recommendedName>
</protein>
<dbReference type="Pfam" id="PF00072">
    <property type="entry name" value="Response_reg"/>
    <property type="match status" value="1"/>
</dbReference>
<keyword evidence="1 2" id="KW-0597">Phosphoprotein</keyword>
<dbReference type="AlphaFoldDB" id="A0A1F7F321"/>
<feature type="domain" description="STAS" evidence="4">
    <location>
        <begin position="162"/>
        <end position="271"/>
    </location>
</feature>
<dbReference type="InterPro" id="IPR050595">
    <property type="entry name" value="Bact_response_regulator"/>
</dbReference>
<dbReference type="PANTHER" id="PTHR44591">
    <property type="entry name" value="STRESS RESPONSE REGULATOR PROTEIN 1"/>
    <property type="match status" value="1"/>
</dbReference>
<name>A0A1F7F321_UNCRA</name>
<evidence type="ECO:0000256" key="1">
    <source>
        <dbReference type="ARBA" id="ARBA00022553"/>
    </source>
</evidence>
<evidence type="ECO:0008006" key="7">
    <source>
        <dbReference type="Google" id="ProtNLM"/>
    </source>
</evidence>
<feature type="modified residue" description="4-aspartylphosphate" evidence="2">
    <location>
        <position position="62"/>
    </location>
</feature>
<evidence type="ECO:0000256" key="2">
    <source>
        <dbReference type="PROSITE-ProRule" id="PRU00169"/>
    </source>
</evidence>
<proteinExistence type="predicted"/>
<reference evidence="5 6" key="1">
    <citation type="journal article" date="2016" name="Nat. Commun.">
        <title>Thousands of microbial genomes shed light on interconnected biogeochemical processes in an aquifer system.</title>
        <authorList>
            <person name="Anantharaman K."/>
            <person name="Brown C.T."/>
            <person name="Hug L.A."/>
            <person name="Sharon I."/>
            <person name="Castelle C.J."/>
            <person name="Probst A.J."/>
            <person name="Thomas B.C."/>
            <person name="Singh A."/>
            <person name="Wilkins M.J."/>
            <person name="Karaoz U."/>
            <person name="Brodie E.L."/>
            <person name="Williams K.H."/>
            <person name="Hubbard S.S."/>
            <person name="Banfield J.F."/>
        </authorList>
    </citation>
    <scope>NUCLEOTIDE SEQUENCE [LARGE SCALE GENOMIC DNA]</scope>
</reference>
<dbReference type="Pfam" id="PF01740">
    <property type="entry name" value="STAS"/>
    <property type="match status" value="1"/>
</dbReference>
<dbReference type="InterPro" id="IPR036513">
    <property type="entry name" value="STAS_dom_sf"/>
</dbReference>
<sequence>MSQTHALRIVIAEDDAFVRQNLFDVLSNSGHLVLTTHNGRAAYDEIVNSESRGEIIDLLITDVQMPELNGVQLLEAIENESIYLPVLAMSGYGDKELLLQLMQRGCREYLDKPFAPATLLKRIEDLMEKERKYRYSFNKYIEKLSQIRPNPVSHSFYTNKDLTIRTRELGGFVVVDVKGELVSDAALKVRDAVESVLAKGILNIMINFTQVRLINNFGMGAIVFLWKQIQEKKGVLRLVSGNAYLKSKLQDLNLGRVITIYHDEEEFIDHEGITAVSA</sequence>
<dbReference type="InterPro" id="IPR002645">
    <property type="entry name" value="STAS_dom"/>
</dbReference>
<dbReference type="GO" id="GO:0000160">
    <property type="term" value="P:phosphorelay signal transduction system"/>
    <property type="evidence" value="ECO:0007669"/>
    <property type="project" value="InterPro"/>
</dbReference>
<dbReference type="EMBL" id="MFYX01000135">
    <property type="protein sequence ID" value="OGK01049.1"/>
    <property type="molecule type" value="Genomic_DNA"/>
</dbReference>
<dbReference type="Gene3D" id="3.30.750.24">
    <property type="entry name" value="STAS domain"/>
    <property type="match status" value="1"/>
</dbReference>
<dbReference type="Proteomes" id="UP000179243">
    <property type="component" value="Unassembled WGS sequence"/>
</dbReference>
<dbReference type="SUPFAM" id="SSF52172">
    <property type="entry name" value="CheY-like"/>
    <property type="match status" value="1"/>
</dbReference>
<evidence type="ECO:0000313" key="6">
    <source>
        <dbReference type="Proteomes" id="UP000179243"/>
    </source>
</evidence>
<comment type="caution">
    <text evidence="5">The sequence shown here is derived from an EMBL/GenBank/DDBJ whole genome shotgun (WGS) entry which is preliminary data.</text>
</comment>
<dbReference type="CDD" id="cd07043">
    <property type="entry name" value="STAS_anti-anti-sigma_factors"/>
    <property type="match status" value="1"/>
</dbReference>
<dbReference type="CDD" id="cd00156">
    <property type="entry name" value="REC"/>
    <property type="match status" value="1"/>
</dbReference>
<accession>A0A1F7F321</accession>
<evidence type="ECO:0000259" key="4">
    <source>
        <dbReference type="PROSITE" id="PS50801"/>
    </source>
</evidence>
<dbReference type="InterPro" id="IPR001789">
    <property type="entry name" value="Sig_transdc_resp-reg_receiver"/>
</dbReference>
<dbReference type="SUPFAM" id="SSF52091">
    <property type="entry name" value="SpoIIaa-like"/>
    <property type="match status" value="1"/>
</dbReference>
<dbReference type="InterPro" id="IPR011006">
    <property type="entry name" value="CheY-like_superfamily"/>
</dbReference>
<dbReference type="PROSITE" id="PS50801">
    <property type="entry name" value="STAS"/>
    <property type="match status" value="1"/>
</dbReference>
<dbReference type="SMART" id="SM00448">
    <property type="entry name" value="REC"/>
    <property type="match status" value="1"/>
</dbReference>
<gene>
    <name evidence="5" type="ORF">A2519_16825</name>
</gene>
<evidence type="ECO:0000259" key="3">
    <source>
        <dbReference type="PROSITE" id="PS50110"/>
    </source>
</evidence>
<dbReference type="PROSITE" id="PS50110">
    <property type="entry name" value="RESPONSE_REGULATORY"/>
    <property type="match status" value="1"/>
</dbReference>
<organism evidence="5 6">
    <name type="scientific">Candidatus Raymondbacteria bacterium RIFOXYD12_FULL_49_13</name>
    <dbReference type="NCBI Taxonomy" id="1817890"/>
    <lineage>
        <taxon>Bacteria</taxon>
        <taxon>Raymondiibacteriota</taxon>
    </lineage>
</organism>